<keyword evidence="5" id="KW-1185">Reference proteome</keyword>
<gene>
    <name evidence="4" type="primary">axe-2_1</name>
    <name evidence="4" type="ORF">LCER1_G004730</name>
</gene>
<organism evidence="4 5">
    <name type="scientific">Lachnellula cervina</name>
    <dbReference type="NCBI Taxonomy" id="1316786"/>
    <lineage>
        <taxon>Eukaryota</taxon>
        <taxon>Fungi</taxon>
        <taxon>Dikarya</taxon>
        <taxon>Ascomycota</taxon>
        <taxon>Pezizomycotina</taxon>
        <taxon>Leotiomycetes</taxon>
        <taxon>Helotiales</taxon>
        <taxon>Lachnaceae</taxon>
        <taxon>Lachnellula</taxon>
    </lineage>
</organism>
<dbReference type="OrthoDB" id="2586582at2759"/>
<evidence type="ECO:0000313" key="4">
    <source>
        <dbReference type="EMBL" id="TVY54826.1"/>
    </source>
</evidence>
<sequence>MVLSILTLAVSLVTLASAVPVDLLTRQTTCYSGVYIIGARGSEEDAGFGSVASVVSGVLAAIPDSGSVAVDYPASVLDPIYSESVTDGINAMTTLIENYVGNCSGNIVLTGFSQGAEVVTDTLAGGVDKPDPISAKTAARISAVAVFGDPTFTHGQSFDAGTDTSTNGIFARGTASASLALLNTYASKIKSYCDTGDVYCASGDNSTAHSQEVPTWRTDAVAFITSLST</sequence>
<dbReference type="SMART" id="SM01110">
    <property type="entry name" value="Cutinase"/>
    <property type="match status" value="1"/>
</dbReference>
<dbReference type="SUPFAM" id="SSF53474">
    <property type="entry name" value="alpha/beta-Hydrolases"/>
    <property type="match status" value="1"/>
</dbReference>
<dbReference type="AlphaFoldDB" id="A0A7D8YTN7"/>
<keyword evidence="2" id="KW-1015">Disulfide bond</keyword>
<dbReference type="PANTHER" id="PTHR33630:SF9">
    <property type="entry name" value="CUTINASE 4"/>
    <property type="match status" value="1"/>
</dbReference>
<dbReference type="Pfam" id="PF01083">
    <property type="entry name" value="Cutinase"/>
    <property type="match status" value="1"/>
</dbReference>
<comment type="caution">
    <text evidence="4">The sequence shown here is derived from an EMBL/GenBank/DDBJ whole genome shotgun (WGS) entry which is preliminary data.</text>
</comment>
<dbReference type="EMBL" id="QGMG01000301">
    <property type="protein sequence ID" value="TVY54826.1"/>
    <property type="molecule type" value="Genomic_DNA"/>
</dbReference>
<dbReference type="InterPro" id="IPR029058">
    <property type="entry name" value="AB_hydrolase_fold"/>
</dbReference>
<dbReference type="Gene3D" id="3.40.50.1820">
    <property type="entry name" value="alpha/beta hydrolase"/>
    <property type="match status" value="1"/>
</dbReference>
<keyword evidence="1" id="KW-0378">Hydrolase</keyword>
<evidence type="ECO:0000256" key="1">
    <source>
        <dbReference type="ARBA" id="ARBA00022801"/>
    </source>
</evidence>
<dbReference type="GO" id="GO:0052689">
    <property type="term" value="F:carboxylic ester hydrolase activity"/>
    <property type="evidence" value="ECO:0007669"/>
    <property type="project" value="UniProtKB-ARBA"/>
</dbReference>
<dbReference type="InterPro" id="IPR000675">
    <property type="entry name" value="Cutinase/axe"/>
</dbReference>
<accession>A0A7D8YTN7</accession>
<evidence type="ECO:0000313" key="5">
    <source>
        <dbReference type="Proteomes" id="UP000481288"/>
    </source>
</evidence>
<feature type="chain" id="PRO_5028937514" evidence="3">
    <location>
        <begin position="19"/>
        <end position="229"/>
    </location>
</feature>
<dbReference type="Proteomes" id="UP000481288">
    <property type="component" value="Unassembled WGS sequence"/>
</dbReference>
<keyword evidence="3" id="KW-0732">Signal</keyword>
<reference evidence="4 5" key="1">
    <citation type="submission" date="2018-05" db="EMBL/GenBank/DDBJ databases">
        <title>Whole genome sequencing for identification of molecular markers to develop diagnostic detection tools for the regulated plant pathogen Lachnellula willkommii.</title>
        <authorList>
            <person name="Giroux E."/>
            <person name="Bilodeau G."/>
        </authorList>
    </citation>
    <scope>NUCLEOTIDE SEQUENCE [LARGE SCALE GENOMIC DNA]</scope>
    <source>
        <strain evidence="4 5">CBS 625.97</strain>
    </source>
</reference>
<proteinExistence type="predicted"/>
<name>A0A7D8YTN7_9HELO</name>
<evidence type="ECO:0000256" key="2">
    <source>
        <dbReference type="ARBA" id="ARBA00023157"/>
    </source>
</evidence>
<dbReference type="PANTHER" id="PTHR33630">
    <property type="entry name" value="CUTINASE RV1984C-RELATED-RELATED"/>
    <property type="match status" value="1"/>
</dbReference>
<feature type="signal peptide" evidence="3">
    <location>
        <begin position="1"/>
        <end position="18"/>
    </location>
</feature>
<protein>
    <submittedName>
        <fullName evidence="4">Acetylxylan esterase 2</fullName>
    </submittedName>
</protein>
<evidence type="ECO:0000256" key="3">
    <source>
        <dbReference type="SAM" id="SignalP"/>
    </source>
</evidence>